<name>A0A381PJP6_9ZZZZ</name>
<dbReference type="InterPro" id="IPR036873">
    <property type="entry name" value="Rhodanese-like_dom_sf"/>
</dbReference>
<dbReference type="AlphaFoldDB" id="A0A381PJP6"/>
<evidence type="ECO:0000259" key="1">
    <source>
        <dbReference type="PROSITE" id="PS50206"/>
    </source>
</evidence>
<dbReference type="SUPFAM" id="SSF52821">
    <property type="entry name" value="Rhodanese/Cell cycle control phosphatase"/>
    <property type="match status" value="1"/>
</dbReference>
<evidence type="ECO:0000313" key="2">
    <source>
        <dbReference type="EMBL" id="SUZ67190.1"/>
    </source>
</evidence>
<dbReference type="PROSITE" id="PS50206">
    <property type="entry name" value="RHODANESE_3"/>
    <property type="match status" value="1"/>
</dbReference>
<accession>A0A381PJP6</accession>
<dbReference type="GO" id="GO:0004792">
    <property type="term" value="F:thiosulfate-cyanide sulfurtransferase activity"/>
    <property type="evidence" value="ECO:0007669"/>
    <property type="project" value="TreeGrafter"/>
</dbReference>
<organism evidence="2">
    <name type="scientific">marine metagenome</name>
    <dbReference type="NCBI Taxonomy" id="408172"/>
    <lineage>
        <taxon>unclassified sequences</taxon>
        <taxon>metagenomes</taxon>
        <taxon>ecological metagenomes</taxon>
    </lineage>
</organism>
<feature type="domain" description="Rhodanese" evidence="1">
    <location>
        <begin position="31"/>
        <end position="128"/>
    </location>
</feature>
<dbReference type="PANTHER" id="PTHR44086:SF13">
    <property type="entry name" value="THIOSULFATE SULFURTRANSFERASE PSPE"/>
    <property type="match status" value="1"/>
</dbReference>
<dbReference type="PANTHER" id="PTHR44086">
    <property type="entry name" value="THIOSULFATE SULFURTRANSFERASE RDL2, MITOCHONDRIAL-RELATED"/>
    <property type="match status" value="1"/>
</dbReference>
<reference evidence="2" key="1">
    <citation type="submission" date="2018-05" db="EMBL/GenBank/DDBJ databases">
        <authorList>
            <person name="Lanie J.A."/>
            <person name="Ng W.-L."/>
            <person name="Kazmierczak K.M."/>
            <person name="Andrzejewski T.M."/>
            <person name="Davidsen T.M."/>
            <person name="Wayne K.J."/>
            <person name="Tettelin H."/>
            <person name="Glass J.I."/>
            <person name="Rusch D."/>
            <person name="Podicherti R."/>
            <person name="Tsui H.-C.T."/>
            <person name="Winkler M.E."/>
        </authorList>
    </citation>
    <scope>NUCLEOTIDE SEQUENCE</scope>
</reference>
<gene>
    <name evidence="2" type="ORF">METZ01_LOCUS20044</name>
</gene>
<dbReference type="Pfam" id="PF00581">
    <property type="entry name" value="Rhodanese"/>
    <property type="match status" value="1"/>
</dbReference>
<sequence>MKIKKGFRALVEEAEAQVDSLTPGQVDQKLHQPGVRLVDLRDIRELKREGRIPDSLHVPRGMLEFWIDPDSPYYMKEFDEAEEIILYCNKGWRSALAAFSLKSMGIEKVTHMRGGMEQWQQEIGRIDPPPVRKDS</sequence>
<dbReference type="SMART" id="SM00450">
    <property type="entry name" value="RHOD"/>
    <property type="match status" value="1"/>
</dbReference>
<protein>
    <recommendedName>
        <fullName evidence="1">Rhodanese domain-containing protein</fullName>
    </recommendedName>
</protein>
<dbReference type="Gene3D" id="3.40.250.10">
    <property type="entry name" value="Rhodanese-like domain"/>
    <property type="match status" value="1"/>
</dbReference>
<dbReference type="EMBL" id="UINC01001005">
    <property type="protein sequence ID" value="SUZ67190.1"/>
    <property type="molecule type" value="Genomic_DNA"/>
</dbReference>
<proteinExistence type="predicted"/>
<dbReference type="InterPro" id="IPR001763">
    <property type="entry name" value="Rhodanese-like_dom"/>
</dbReference>